<proteinExistence type="predicted"/>
<gene>
    <name evidence="2" type="ORF">C4B68_38980</name>
</gene>
<dbReference type="EMBL" id="CP026652">
    <property type="protein sequence ID" value="AVH60753.1"/>
    <property type="molecule type" value="Genomic_DNA"/>
</dbReference>
<feature type="region of interest" description="Disordered" evidence="1">
    <location>
        <begin position="1"/>
        <end position="21"/>
    </location>
</feature>
<evidence type="ECO:0000313" key="2">
    <source>
        <dbReference type="EMBL" id="AVH60753.1"/>
    </source>
</evidence>
<organism evidence="2 3">
    <name type="scientific">Streptomyces dengpaensis</name>
    <dbReference type="NCBI Taxonomy" id="2049881"/>
    <lineage>
        <taxon>Bacteria</taxon>
        <taxon>Bacillati</taxon>
        <taxon>Actinomycetota</taxon>
        <taxon>Actinomycetes</taxon>
        <taxon>Kitasatosporales</taxon>
        <taxon>Streptomycetaceae</taxon>
        <taxon>Streptomyces</taxon>
    </lineage>
</organism>
<dbReference type="Proteomes" id="UP000238413">
    <property type="component" value="Chromosome"/>
</dbReference>
<keyword evidence="3" id="KW-1185">Reference proteome</keyword>
<evidence type="ECO:0000256" key="1">
    <source>
        <dbReference type="SAM" id="MobiDB-lite"/>
    </source>
</evidence>
<name>A0ABM6T117_9ACTN</name>
<protein>
    <submittedName>
        <fullName evidence="2">Uncharacterized protein</fullName>
    </submittedName>
</protein>
<accession>A0ABM6T117</accession>
<evidence type="ECO:0000313" key="3">
    <source>
        <dbReference type="Proteomes" id="UP000238413"/>
    </source>
</evidence>
<reference evidence="2 3" key="1">
    <citation type="submission" date="2018-02" db="EMBL/GenBank/DDBJ databases">
        <title>Complete genome sequence of Streptomyces dengpaensis, the producer of angucyclines.</title>
        <authorList>
            <person name="Yumei L."/>
        </authorList>
    </citation>
    <scope>NUCLEOTIDE SEQUENCE [LARGE SCALE GENOMIC DNA]</scope>
    <source>
        <strain evidence="2 3">XZHG99</strain>
    </source>
</reference>
<sequence>MMIAERSVGGLGPAVSLRRPGNNSEISAQAVEAENVGAVMALPARDTRPLEERGLGTDDLVHRHWRGGRGIAAHPVGGLSHVHYGVAHCGVQRVGL</sequence>